<organism evidence="2 3">
    <name type="scientific">Candidatus Falkowbacteria bacterium RIFOXYD2_FULL_34_120</name>
    <dbReference type="NCBI Taxonomy" id="1798007"/>
    <lineage>
        <taxon>Bacteria</taxon>
        <taxon>Candidatus Falkowiibacteriota</taxon>
    </lineage>
</organism>
<sequence>MIKIRIHKRIDIPFRVKWLNNPLANKFTGENIGETTTLKKQKEWFDNYQKNKNKKFFIIADDSKPIGFMGLSNINKVNKNCDIFIMIGEDDYRGRGVGKIAMDWLLDYGFYKLKLHKINLGVIADNVPAVKLYKKLGFKIEGTMIDEVRHKNKYYNFYSMALFEKNYKKRIKV</sequence>
<dbReference type="GO" id="GO:0016747">
    <property type="term" value="F:acyltransferase activity, transferring groups other than amino-acyl groups"/>
    <property type="evidence" value="ECO:0007669"/>
    <property type="project" value="InterPro"/>
</dbReference>
<evidence type="ECO:0000259" key="1">
    <source>
        <dbReference type="PROSITE" id="PS51186"/>
    </source>
</evidence>
<accession>A0A1F5TNK2</accession>
<dbReference type="Proteomes" id="UP000177579">
    <property type="component" value="Unassembled WGS sequence"/>
</dbReference>
<comment type="caution">
    <text evidence="2">The sequence shown here is derived from an EMBL/GenBank/DDBJ whole genome shotgun (WGS) entry which is preliminary data.</text>
</comment>
<dbReference type="Gene3D" id="3.40.630.30">
    <property type="match status" value="1"/>
</dbReference>
<evidence type="ECO:0000313" key="2">
    <source>
        <dbReference type="EMBL" id="OGF40533.1"/>
    </source>
</evidence>
<dbReference type="PANTHER" id="PTHR43415:SF3">
    <property type="entry name" value="GNAT-FAMILY ACETYLTRANSFERASE"/>
    <property type="match status" value="1"/>
</dbReference>
<dbReference type="CDD" id="cd04301">
    <property type="entry name" value="NAT_SF"/>
    <property type="match status" value="1"/>
</dbReference>
<dbReference type="PROSITE" id="PS51186">
    <property type="entry name" value="GNAT"/>
    <property type="match status" value="1"/>
</dbReference>
<reference evidence="2 3" key="1">
    <citation type="journal article" date="2016" name="Nat. Commun.">
        <title>Thousands of microbial genomes shed light on interconnected biogeochemical processes in an aquifer system.</title>
        <authorList>
            <person name="Anantharaman K."/>
            <person name="Brown C.T."/>
            <person name="Hug L.A."/>
            <person name="Sharon I."/>
            <person name="Castelle C.J."/>
            <person name="Probst A.J."/>
            <person name="Thomas B.C."/>
            <person name="Singh A."/>
            <person name="Wilkins M.J."/>
            <person name="Karaoz U."/>
            <person name="Brodie E.L."/>
            <person name="Williams K.H."/>
            <person name="Hubbard S.S."/>
            <person name="Banfield J.F."/>
        </authorList>
    </citation>
    <scope>NUCLEOTIDE SEQUENCE [LARGE SCALE GENOMIC DNA]</scope>
</reference>
<dbReference type="SUPFAM" id="SSF55729">
    <property type="entry name" value="Acyl-CoA N-acyltransferases (Nat)"/>
    <property type="match status" value="1"/>
</dbReference>
<dbReference type="AlphaFoldDB" id="A0A1F5TNK2"/>
<dbReference type="Pfam" id="PF13302">
    <property type="entry name" value="Acetyltransf_3"/>
    <property type="match status" value="1"/>
</dbReference>
<feature type="domain" description="N-acetyltransferase" evidence="1">
    <location>
        <begin position="2"/>
        <end position="165"/>
    </location>
</feature>
<gene>
    <name evidence="2" type="ORF">A2531_04470</name>
</gene>
<dbReference type="InterPro" id="IPR000182">
    <property type="entry name" value="GNAT_dom"/>
</dbReference>
<dbReference type="PANTHER" id="PTHR43415">
    <property type="entry name" value="SPERMIDINE N(1)-ACETYLTRANSFERASE"/>
    <property type="match status" value="1"/>
</dbReference>
<proteinExistence type="predicted"/>
<evidence type="ECO:0000313" key="3">
    <source>
        <dbReference type="Proteomes" id="UP000177579"/>
    </source>
</evidence>
<dbReference type="EMBL" id="MFGO01000026">
    <property type="protein sequence ID" value="OGF40533.1"/>
    <property type="molecule type" value="Genomic_DNA"/>
</dbReference>
<name>A0A1F5TNK2_9BACT</name>
<protein>
    <recommendedName>
        <fullName evidence="1">N-acetyltransferase domain-containing protein</fullName>
    </recommendedName>
</protein>
<dbReference type="InterPro" id="IPR016181">
    <property type="entry name" value="Acyl_CoA_acyltransferase"/>
</dbReference>